<dbReference type="PANTHER" id="PTHR23505:SF52">
    <property type="entry name" value="MAJOR FACILITATOR SUPERFAMILY PROTEIN"/>
    <property type="match status" value="1"/>
</dbReference>
<feature type="non-terminal residue" evidence="9">
    <location>
        <position position="436"/>
    </location>
</feature>
<dbReference type="OMA" id="LISWCAT"/>
<dbReference type="Gene3D" id="1.20.1250.20">
    <property type="entry name" value="MFS general substrate transporter like domains"/>
    <property type="match status" value="2"/>
</dbReference>
<evidence type="ECO:0000256" key="7">
    <source>
        <dbReference type="SAM" id="Phobius"/>
    </source>
</evidence>
<dbReference type="InParanoid" id="E1Z8Y4"/>
<feature type="domain" description="Major facilitator superfamily (MFS) profile" evidence="8">
    <location>
        <begin position="1"/>
        <end position="417"/>
    </location>
</feature>
<keyword evidence="5 7" id="KW-0472">Membrane</keyword>
<feature type="transmembrane region" description="Helical" evidence="7">
    <location>
        <begin position="310"/>
        <end position="328"/>
    </location>
</feature>
<gene>
    <name evidence="9" type="ORF">CHLNCDRAFT_8327</name>
</gene>
<dbReference type="GO" id="GO:0022857">
    <property type="term" value="F:transmembrane transporter activity"/>
    <property type="evidence" value="ECO:0007669"/>
    <property type="project" value="InterPro"/>
</dbReference>
<dbReference type="eggNOG" id="KOG1330">
    <property type="taxonomic scope" value="Eukaryota"/>
</dbReference>
<evidence type="ECO:0000256" key="1">
    <source>
        <dbReference type="ARBA" id="ARBA00004141"/>
    </source>
</evidence>
<evidence type="ECO:0000313" key="9">
    <source>
        <dbReference type="EMBL" id="EFN57423.1"/>
    </source>
</evidence>
<keyword evidence="3 7" id="KW-0812">Transmembrane</keyword>
<organism evidence="10">
    <name type="scientific">Chlorella variabilis</name>
    <name type="common">Green alga</name>
    <dbReference type="NCBI Taxonomy" id="554065"/>
    <lineage>
        <taxon>Eukaryota</taxon>
        <taxon>Viridiplantae</taxon>
        <taxon>Chlorophyta</taxon>
        <taxon>core chlorophytes</taxon>
        <taxon>Trebouxiophyceae</taxon>
        <taxon>Chlorellales</taxon>
        <taxon>Chlorellaceae</taxon>
        <taxon>Chlorella clade</taxon>
        <taxon>Chlorella</taxon>
    </lineage>
</organism>
<feature type="transmembrane region" description="Helical" evidence="7">
    <location>
        <begin position="251"/>
        <end position="272"/>
    </location>
</feature>
<comment type="similarity">
    <text evidence="6">Belongs to the major facilitator superfamily. Spinster (TC 2.A.1.49) family.</text>
</comment>
<proteinExistence type="inferred from homology"/>
<dbReference type="PANTHER" id="PTHR23505">
    <property type="entry name" value="SPINSTER"/>
    <property type="match status" value="1"/>
</dbReference>
<sequence length="436" mass="45727">LCINLACIAERVDEQLLPSLFRFVGHSFSASPSQLGQLTFSRAVVQALASPLAGVLGHHINRVHVICCGAALWGLMCLGFATASSVGQGLAFWAINGIGLALLLPAAQSITADYYPQHRGRAFGTLHFTGAAGAVLSTLFATNIGGVRPLGFEGWRFAFVSVALASWCVGACTFFFAVDPRRSRDPQYRCGSTQRVLGCAGPAYVRAVQILIWLSRPAGAHATGIVGTAPWVALVYLTFSFQLMGMSDVQASLLMAIFLATNAVGGLIGGMLGDWASRRWPNHGRICVCQFSVGVGVPLSLGLPLSSSPGAVAMHAVVLGVMGLAISWPAPACNNPIFAGEAGGIVPPHMRNLIYAFDRSFEGAIAALGAALVGWLSQAAYGFSGAAEVGPDALVNTAKSESLSSALLVFTTVPWALCAVFYSGLHLTYLRDRRRA</sequence>
<evidence type="ECO:0000313" key="10">
    <source>
        <dbReference type="Proteomes" id="UP000008141"/>
    </source>
</evidence>
<name>E1Z8Y4_CHLVA</name>
<dbReference type="EMBL" id="GL433839">
    <property type="protein sequence ID" value="EFN57423.1"/>
    <property type="molecule type" value="Genomic_DNA"/>
</dbReference>
<dbReference type="Pfam" id="PF07690">
    <property type="entry name" value="MFS_1"/>
    <property type="match status" value="1"/>
</dbReference>
<accession>E1Z8Y4</accession>
<dbReference type="InterPro" id="IPR011701">
    <property type="entry name" value="MFS"/>
</dbReference>
<dbReference type="InterPro" id="IPR036259">
    <property type="entry name" value="MFS_trans_sf"/>
</dbReference>
<dbReference type="RefSeq" id="XP_005849525.1">
    <property type="nucleotide sequence ID" value="XM_005849463.1"/>
</dbReference>
<keyword evidence="10" id="KW-1185">Reference proteome</keyword>
<feature type="transmembrane region" description="Helical" evidence="7">
    <location>
        <begin position="403"/>
        <end position="425"/>
    </location>
</feature>
<dbReference type="GO" id="GO:0016020">
    <property type="term" value="C:membrane"/>
    <property type="evidence" value="ECO:0007669"/>
    <property type="project" value="UniProtKB-SubCell"/>
</dbReference>
<dbReference type="PROSITE" id="PS50850">
    <property type="entry name" value="MFS"/>
    <property type="match status" value="1"/>
</dbReference>
<keyword evidence="2" id="KW-0813">Transport</keyword>
<comment type="subcellular location">
    <subcellularLocation>
        <location evidence="1">Membrane</location>
        <topology evidence="1">Multi-pass membrane protein</topology>
    </subcellularLocation>
</comment>
<keyword evidence="4 7" id="KW-1133">Transmembrane helix</keyword>
<feature type="transmembrane region" description="Helical" evidence="7">
    <location>
        <begin position="360"/>
        <end position="383"/>
    </location>
</feature>
<dbReference type="Proteomes" id="UP000008141">
    <property type="component" value="Unassembled WGS sequence"/>
</dbReference>
<dbReference type="OrthoDB" id="440755at2759"/>
<dbReference type="SUPFAM" id="SSF103473">
    <property type="entry name" value="MFS general substrate transporter"/>
    <property type="match status" value="1"/>
</dbReference>
<dbReference type="InterPro" id="IPR020846">
    <property type="entry name" value="MFS_dom"/>
</dbReference>
<evidence type="ECO:0000256" key="2">
    <source>
        <dbReference type="ARBA" id="ARBA00022448"/>
    </source>
</evidence>
<evidence type="ECO:0000256" key="4">
    <source>
        <dbReference type="ARBA" id="ARBA00022989"/>
    </source>
</evidence>
<feature type="transmembrane region" description="Helical" evidence="7">
    <location>
        <begin position="122"/>
        <end position="142"/>
    </location>
</feature>
<dbReference type="InterPro" id="IPR044770">
    <property type="entry name" value="MFS_spinster-like"/>
</dbReference>
<feature type="transmembrane region" description="Helical" evidence="7">
    <location>
        <begin position="154"/>
        <end position="176"/>
    </location>
</feature>
<evidence type="ECO:0000259" key="8">
    <source>
        <dbReference type="PROSITE" id="PS50850"/>
    </source>
</evidence>
<evidence type="ECO:0000256" key="3">
    <source>
        <dbReference type="ARBA" id="ARBA00022692"/>
    </source>
</evidence>
<protein>
    <recommendedName>
        <fullName evidence="8">Major facilitator superfamily (MFS) profile domain-containing protein</fullName>
    </recommendedName>
</protein>
<dbReference type="AlphaFoldDB" id="E1Z8Y4"/>
<dbReference type="GeneID" id="17356910"/>
<feature type="transmembrane region" description="Helical" evidence="7">
    <location>
        <begin position="220"/>
        <end position="239"/>
    </location>
</feature>
<evidence type="ECO:0000256" key="5">
    <source>
        <dbReference type="ARBA" id="ARBA00023136"/>
    </source>
</evidence>
<reference evidence="9 10" key="1">
    <citation type="journal article" date="2010" name="Plant Cell">
        <title>The Chlorella variabilis NC64A genome reveals adaptation to photosymbiosis, coevolution with viruses, and cryptic sex.</title>
        <authorList>
            <person name="Blanc G."/>
            <person name="Duncan G."/>
            <person name="Agarkova I."/>
            <person name="Borodovsky M."/>
            <person name="Gurnon J."/>
            <person name="Kuo A."/>
            <person name="Lindquist E."/>
            <person name="Lucas S."/>
            <person name="Pangilinan J."/>
            <person name="Polle J."/>
            <person name="Salamov A."/>
            <person name="Terry A."/>
            <person name="Yamada T."/>
            <person name="Dunigan D.D."/>
            <person name="Grigoriev I.V."/>
            <person name="Claverie J.M."/>
            <person name="Van Etten J.L."/>
        </authorList>
    </citation>
    <scope>NUCLEOTIDE SEQUENCE [LARGE SCALE GENOMIC DNA]</scope>
    <source>
        <strain evidence="9 10">NC64A</strain>
    </source>
</reference>
<feature type="transmembrane region" description="Helical" evidence="7">
    <location>
        <begin position="90"/>
        <end position="110"/>
    </location>
</feature>
<evidence type="ECO:0000256" key="6">
    <source>
        <dbReference type="ARBA" id="ARBA00024338"/>
    </source>
</evidence>
<feature type="non-terminal residue" evidence="9">
    <location>
        <position position="1"/>
    </location>
</feature>
<feature type="transmembrane region" description="Helical" evidence="7">
    <location>
        <begin position="63"/>
        <end position="84"/>
    </location>
</feature>
<dbReference type="KEGG" id="cvr:CHLNCDRAFT_8327"/>